<dbReference type="OrthoDB" id="242257at2759"/>
<dbReference type="InterPro" id="IPR016064">
    <property type="entry name" value="NAD/diacylglycerol_kinase_sf"/>
</dbReference>
<dbReference type="GO" id="GO:0007200">
    <property type="term" value="P:phospholipase C-activating G protein-coupled receptor signaling pathway"/>
    <property type="evidence" value="ECO:0007669"/>
    <property type="project" value="InterPro"/>
</dbReference>
<evidence type="ECO:0000256" key="5">
    <source>
        <dbReference type="SAM" id="MobiDB-lite"/>
    </source>
</evidence>
<evidence type="ECO:0000256" key="4">
    <source>
        <dbReference type="ARBA" id="ARBA00022840"/>
    </source>
</evidence>
<keyword evidence="3" id="KW-0418">Kinase</keyword>
<dbReference type="AlphaFoldDB" id="A0A7J7IIM3"/>
<evidence type="ECO:0000256" key="2">
    <source>
        <dbReference type="ARBA" id="ARBA00022741"/>
    </source>
</evidence>
<keyword evidence="8" id="KW-1185">Reference proteome</keyword>
<dbReference type="InterPro" id="IPR037607">
    <property type="entry name" value="DGK"/>
</dbReference>
<keyword evidence="2" id="KW-0547">Nucleotide-binding</keyword>
<dbReference type="GO" id="GO:0005524">
    <property type="term" value="F:ATP binding"/>
    <property type="evidence" value="ECO:0007669"/>
    <property type="project" value="UniProtKB-KW"/>
</dbReference>
<evidence type="ECO:0000259" key="6">
    <source>
        <dbReference type="SMART" id="SM00045"/>
    </source>
</evidence>
<evidence type="ECO:0000256" key="3">
    <source>
        <dbReference type="ARBA" id="ARBA00022777"/>
    </source>
</evidence>
<keyword evidence="1" id="KW-0808">Transferase</keyword>
<dbReference type="PANTHER" id="PTHR11255">
    <property type="entry name" value="DIACYLGLYCEROL KINASE"/>
    <property type="match status" value="1"/>
</dbReference>
<dbReference type="GO" id="GO:0016020">
    <property type="term" value="C:membrane"/>
    <property type="evidence" value="ECO:0007669"/>
    <property type="project" value="TreeGrafter"/>
</dbReference>
<dbReference type="EMBL" id="VWRR01000010">
    <property type="protein sequence ID" value="KAF6002529.1"/>
    <property type="molecule type" value="Genomic_DNA"/>
</dbReference>
<comment type="caution">
    <text evidence="7">The sequence shown here is derived from an EMBL/GenBank/DDBJ whole genome shotgun (WGS) entry which is preliminary data.</text>
</comment>
<proteinExistence type="predicted"/>
<reference evidence="7 8" key="1">
    <citation type="journal article" date="2020" name="J. Phycol.">
        <title>Comparative genome analysis reveals Cyanidiococcus gen. nov., a new extremophilic red algal genus sister to Cyanidioschyzon (Cyanidioschyzonaceae, Rhodophyta).</title>
        <authorList>
            <person name="Liu S.-L."/>
            <person name="Chiang Y.-R."/>
            <person name="Yoon H.S."/>
            <person name="Fu H.-Y."/>
        </authorList>
    </citation>
    <scope>NUCLEOTIDE SEQUENCE [LARGE SCALE GENOMIC DNA]</scope>
    <source>
        <strain evidence="7 8">THAL066</strain>
    </source>
</reference>
<accession>A0A7J7IIM3</accession>
<evidence type="ECO:0000256" key="1">
    <source>
        <dbReference type="ARBA" id="ARBA00022679"/>
    </source>
</evidence>
<dbReference type="SMART" id="SM00045">
    <property type="entry name" value="DAGKa"/>
    <property type="match status" value="1"/>
</dbReference>
<feature type="compositionally biased region" description="Basic residues" evidence="5">
    <location>
        <begin position="1"/>
        <end position="13"/>
    </location>
</feature>
<protein>
    <recommendedName>
        <fullName evidence="6">Diacylglycerol kinase accessory domain-containing protein</fullName>
    </recommendedName>
</protein>
<gene>
    <name evidence="7" type="ORF">F1559_003809</name>
</gene>
<organism evidence="7 8">
    <name type="scientific">Cyanidiococcus yangmingshanensis</name>
    <dbReference type="NCBI Taxonomy" id="2690220"/>
    <lineage>
        <taxon>Eukaryota</taxon>
        <taxon>Rhodophyta</taxon>
        <taxon>Bangiophyceae</taxon>
        <taxon>Cyanidiales</taxon>
        <taxon>Cyanidiaceae</taxon>
        <taxon>Cyanidiococcus</taxon>
    </lineage>
</organism>
<evidence type="ECO:0000313" key="8">
    <source>
        <dbReference type="Proteomes" id="UP000530660"/>
    </source>
</evidence>
<feature type="region of interest" description="Disordered" evidence="5">
    <location>
        <begin position="1"/>
        <end position="36"/>
    </location>
</feature>
<name>A0A7J7IIM3_9RHOD</name>
<dbReference type="Pfam" id="PF00609">
    <property type="entry name" value="DAGK_acc"/>
    <property type="match status" value="1"/>
</dbReference>
<sequence>MVTRQRPLRKQLQKQRSGFRMCLSSENTHRDGESDTCLMSHEQNDVADSGSSTESGPLEETGYARKFTMLSYLSLGCDADVELLFNSRRDANPNRYRSQTLNFISHAIFGVERTFLSPARPLYKEHIKLFVDGTRVQIPRGAQSLLIANIPSYGAGADPGGITRRQRRAFAKKLHQPFWTCSCIRGKQHERAANPEERIQVVTDKQREELETLDEKSDANVSGIRNSARIAARVANRSKATADRSETGLTLSYVDDRQLDIMAMDSLFHFISIKLGREARRLASGSVIRIELEEKRSPVVRAAPSILAKHIAVQCDGEAWKQARNEVIQIEPYSFQVCFILGPLYREAPRRLDANTRAEREFVGHYLKSTSAPCGVFIREDSVAVYTARLATG</sequence>
<keyword evidence="4" id="KW-0067">ATP-binding</keyword>
<dbReference type="Proteomes" id="UP000530660">
    <property type="component" value="Unassembled WGS sequence"/>
</dbReference>
<dbReference type="GO" id="GO:0004143">
    <property type="term" value="F:ATP-dependent diacylglycerol kinase activity"/>
    <property type="evidence" value="ECO:0007669"/>
    <property type="project" value="InterPro"/>
</dbReference>
<evidence type="ECO:0000313" key="7">
    <source>
        <dbReference type="EMBL" id="KAF6002529.1"/>
    </source>
</evidence>
<feature type="domain" description="Diacylglycerol kinase accessory" evidence="6">
    <location>
        <begin position="68"/>
        <end position="319"/>
    </location>
</feature>
<dbReference type="SUPFAM" id="SSF111331">
    <property type="entry name" value="NAD kinase/diacylglycerol kinase-like"/>
    <property type="match status" value="1"/>
</dbReference>
<dbReference type="InterPro" id="IPR000756">
    <property type="entry name" value="Diacylglycerol_kin_accessory"/>
</dbReference>